<organism evidence="1 2">
    <name type="scientific">Zasmidium cellare</name>
    <name type="common">Wine cellar mold</name>
    <name type="synonym">Racodium cellare</name>
    <dbReference type="NCBI Taxonomy" id="395010"/>
    <lineage>
        <taxon>Eukaryota</taxon>
        <taxon>Fungi</taxon>
        <taxon>Dikarya</taxon>
        <taxon>Ascomycota</taxon>
        <taxon>Pezizomycotina</taxon>
        <taxon>Dothideomycetes</taxon>
        <taxon>Dothideomycetidae</taxon>
        <taxon>Mycosphaerellales</taxon>
        <taxon>Mycosphaerellaceae</taxon>
        <taxon>Zasmidium</taxon>
    </lineage>
</organism>
<protein>
    <recommendedName>
        <fullName evidence="3">F-box domain-containing protein</fullName>
    </recommendedName>
</protein>
<accession>A0ABR0ECW4</accession>
<evidence type="ECO:0000313" key="2">
    <source>
        <dbReference type="Proteomes" id="UP001305779"/>
    </source>
</evidence>
<keyword evidence="2" id="KW-1185">Reference proteome</keyword>
<proteinExistence type="predicted"/>
<comment type="caution">
    <text evidence="1">The sequence shown here is derived from an EMBL/GenBank/DDBJ whole genome shotgun (WGS) entry which is preliminary data.</text>
</comment>
<reference evidence="1 2" key="1">
    <citation type="journal article" date="2023" name="G3 (Bethesda)">
        <title>A chromosome-level genome assembly of Zasmidium syzygii isolated from banana leaves.</title>
        <authorList>
            <person name="van Westerhoven A.C."/>
            <person name="Mehrabi R."/>
            <person name="Talebi R."/>
            <person name="Steentjes M.B.F."/>
            <person name="Corcolon B."/>
            <person name="Chong P.A."/>
            <person name="Kema G.H.J."/>
            <person name="Seidl M.F."/>
        </authorList>
    </citation>
    <scope>NUCLEOTIDE SEQUENCE [LARGE SCALE GENOMIC DNA]</scope>
    <source>
        <strain evidence="1 2">P124</strain>
    </source>
</reference>
<gene>
    <name evidence="1" type="ORF">PRZ48_009857</name>
</gene>
<evidence type="ECO:0008006" key="3">
    <source>
        <dbReference type="Google" id="ProtNLM"/>
    </source>
</evidence>
<dbReference type="EMBL" id="JAXOVC010000007">
    <property type="protein sequence ID" value="KAK4499344.1"/>
    <property type="molecule type" value="Genomic_DNA"/>
</dbReference>
<evidence type="ECO:0000313" key="1">
    <source>
        <dbReference type="EMBL" id="KAK4499344.1"/>
    </source>
</evidence>
<name>A0ABR0ECW4_ZASCE</name>
<sequence length="255" mass="29519">MARGIFRFLDLPQEIRDMVYDQLVDTRCANAFVQLHALQSPTRLNFQHLWMLPLLLVNKQFKSEYFDHICAHHLRCYVHIVRKAYPVPPGTVLSPGSSVACLSKLRTLISVGPVYHDTKLDDFTALFNMTIPHLIALTPRLTAVEERLVIQMSHFNTMLRRGDHSVLQDIHGEDKRFKPAVLSSGFSRSIKHTRALYFDAYLCSDIETRKLDKSKVILYRATSMAGKEQQPEHLWYGLALRTVRIEDQGVMTWYY</sequence>
<dbReference type="Proteomes" id="UP001305779">
    <property type="component" value="Unassembled WGS sequence"/>
</dbReference>